<dbReference type="STRING" id="410359.Pcal_0714"/>
<dbReference type="EMBL" id="CP000561">
    <property type="protein sequence ID" value="ABO08140.1"/>
    <property type="molecule type" value="Genomic_DNA"/>
</dbReference>
<dbReference type="eggNOG" id="arCOG06985">
    <property type="taxonomic scope" value="Archaea"/>
</dbReference>
<dbReference type="GeneID" id="4908330"/>
<gene>
    <name evidence="1" type="ordered locus">Pcal_0714</name>
</gene>
<evidence type="ECO:0000313" key="2">
    <source>
        <dbReference type="Proteomes" id="UP000001431"/>
    </source>
</evidence>
<sequence length="60" mass="7068">MKCPYCGSEDVEAVKSWEMPKMGYRVTHYRCRRCGGLFNHYVGRGREFVLRVGPRRQVSQ</sequence>
<dbReference type="OrthoDB" id="23364at2157"/>
<keyword evidence="2" id="KW-1185">Reference proteome</keyword>
<dbReference type="KEGG" id="pcl:Pcal_0714"/>
<dbReference type="Proteomes" id="UP000001431">
    <property type="component" value="Chromosome"/>
</dbReference>
<protein>
    <submittedName>
        <fullName evidence="1">Uncharacterized protein</fullName>
    </submittedName>
</protein>
<organism evidence="1 2">
    <name type="scientific">Pyrobaculum calidifontis (strain DSM 21063 / JCM 11548 / VA1)</name>
    <dbReference type="NCBI Taxonomy" id="410359"/>
    <lineage>
        <taxon>Archaea</taxon>
        <taxon>Thermoproteota</taxon>
        <taxon>Thermoprotei</taxon>
        <taxon>Thermoproteales</taxon>
        <taxon>Thermoproteaceae</taxon>
        <taxon>Pyrobaculum</taxon>
    </lineage>
</organism>
<name>A3MU23_PYRCJ</name>
<evidence type="ECO:0000313" key="1">
    <source>
        <dbReference type="EMBL" id="ABO08140.1"/>
    </source>
</evidence>
<proteinExistence type="predicted"/>
<dbReference type="RefSeq" id="WP_011849398.1">
    <property type="nucleotide sequence ID" value="NC_009073.1"/>
</dbReference>
<dbReference type="HOGENOM" id="CLU_192649_1_0_2"/>
<accession>A3MU23</accession>
<dbReference type="AlphaFoldDB" id="A3MU23"/>
<reference evidence="1" key="1">
    <citation type="submission" date="2007-02" db="EMBL/GenBank/DDBJ databases">
        <title>Complete sequence of Pyrobaculum calidifontis JCM 11548.</title>
        <authorList>
            <consortium name="US DOE Joint Genome Institute"/>
            <person name="Copeland A."/>
            <person name="Lucas S."/>
            <person name="Lapidus A."/>
            <person name="Barry K."/>
            <person name="Glavina del Rio T."/>
            <person name="Dalin E."/>
            <person name="Tice H."/>
            <person name="Pitluck S."/>
            <person name="Chain P."/>
            <person name="Malfatti S."/>
            <person name="Shin M."/>
            <person name="Vergez L."/>
            <person name="Schmutz J."/>
            <person name="Larimer F."/>
            <person name="Land M."/>
            <person name="Hauser L."/>
            <person name="Kyrpides N."/>
            <person name="Mikhailova N."/>
            <person name="Cozen A.E."/>
            <person name="Fitz-Gibbon S.T."/>
            <person name="House C.H."/>
            <person name="Saltikov C."/>
            <person name="Lowe T.M."/>
            <person name="Richardson P."/>
        </authorList>
    </citation>
    <scope>NUCLEOTIDE SEQUENCE [LARGE SCALE GENOMIC DNA]</scope>
    <source>
        <strain evidence="1">JCM 11548</strain>
    </source>
</reference>